<keyword evidence="3" id="KW-1185">Reference proteome</keyword>
<evidence type="ECO:0000313" key="2">
    <source>
        <dbReference type="EMBL" id="OJG36038.1"/>
    </source>
</evidence>
<organism evidence="2 3">
    <name type="scientific">Enterococcus devriesei</name>
    <dbReference type="NCBI Taxonomy" id="319970"/>
    <lineage>
        <taxon>Bacteria</taxon>
        <taxon>Bacillati</taxon>
        <taxon>Bacillota</taxon>
        <taxon>Bacilli</taxon>
        <taxon>Lactobacillales</taxon>
        <taxon>Enterococcaceae</taxon>
        <taxon>Enterococcus</taxon>
    </lineage>
</organism>
<reference evidence="2 3" key="1">
    <citation type="submission" date="2014-12" db="EMBL/GenBank/DDBJ databases">
        <title>Draft genome sequences of 29 type strains of Enterococci.</title>
        <authorList>
            <person name="Zhong Z."/>
            <person name="Sun Z."/>
            <person name="Liu W."/>
            <person name="Zhang W."/>
            <person name="Zhang H."/>
        </authorList>
    </citation>
    <scope>NUCLEOTIDE SEQUENCE [LARGE SCALE GENOMIC DNA]</scope>
    <source>
        <strain evidence="2 3">DSM 22802</strain>
    </source>
</reference>
<keyword evidence="1" id="KW-0812">Transmembrane</keyword>
<keyword evidence="1" id="KW-0472">Membrane</keyword>
<accession>A0A1L8SVR1</accession>
<comment type="caution">
    <text evidence="2">The sequence shown here is derived from an EMBL/GenBank/DDBJ whole genome shotgun (WGS) entry which is preliminary data.</text>
</comment>
<dbReference type="AlphaFoldDB" id="A0A1L8SVR1"/>
<name>A0A1L8SVR1_9ENTE</name>
<sequence>MRLDQNSIRVYSFSLFQNAFLNIHFILLKSIKMNKKQKWIYCIFYLTIQ</sequence>
<dbReference type="EMBL" id="JXKM01000004">
    <property type="protein sequence ID" value="OJG36038.1"/>
    <property type="molecule type" value="Genomic_DNA"/>
</dbReference>
<evidence type="ECO:0000313" key="3">
    <source>
        <dbReference type="Proteomes" id="UP000183700"/>
    </source>
</evidence>
<evidence type="ECO:0000256" key="1">
    <source>
        <dbReference type="SAM" id="Phobius"/>
    </source>
</evidence>
<gene>
    <name evidence="2" type="ORF">RV00_GL002182</name>
</gene>
<feature type="transmembrane region" description="Helical" evidence="1">
    <location>
        <begin position="6"/>
        <end position="28"/>
    </location>
</feature>
<dbReference type="Proteomes" id="UP000183700">
    <property type="component" value="Unassembled WGS sequence"/>
</dbReference>
<dbReference type="STRING" id="319970.RV00_GL002182"/>
<proteinExistence type="predicted"/>
<keyword evidence="1" id="KW-1133">Transmembrane helix</keyword>
<protein>
    <submittedName>
        <fullName evidence="2">Uncharacterized protein</fullName>
    </submittedName>
</protein>